<protein>
    <submittedName>
        <fullName evidence="4">Tyrosine recombinase XerD</fullName>
    </submittedName>
</protein>
<sequence length="206" mass="22725">MTSPSVPRDGKTVGLSPEDCRRLLDASAATPAGIRDAALFAVLAYTGCRVGELTRLKVGSYRQNGTHRVLEIMGKGGKERQTALHPEAVERLEAWLDAASIHDDSRGALFRPQASPHGNGRTGFAPRALTRRAVQLLVEGYVRRLKLDPNVTVHSFRVTALTTARERGSDIIDLQEFAGHADPRTTLTYIRHRDRLSKSPAYVLRY</sequence>
<gene>
    <name evidence="4" type="ORF">FRUB_09758</name>
</gene>
<dbReference type="InterPro" id="IPR002104">
    <property type="entry name" value="Integrase_catalytic"/>
</dbReference>
<dbReference type="SUPFAM" id="SSF56349">
    <property type="entry name" value="DNA breaking-rejoining enzymes"/>
    <property type="match status" value="1"/>
</dbReference>
<dbReference type="GO" id="GO:0006310">
    <property type="term" value="P:DNA recombination"/>
    <property type="evidence" value="ECO:0007669"/>
    <property type="project" value="UniProtKB-KW"/>
</dbReference>
<dbReference type="EMBL" id="NIDE01000019">
    <property type="protein sequence ID" value="OWK34916.1"/>
    <property type="molecule type" value="Genomic_DNA"/>
</dbReference>
<evidence type="ECO:0000256" key="1">
    <source>
        <dbReference type="ARBA" id="ARBA00022829"/>
    </source>
</evidence>
<dbReference type="Proteomes" id="UP000214646">
    <property type="component" value="Unassembled WGS sequence"/>
</dbReference>
<proteinExistence type="predicted"/>
<feature type="domain" description="Tyr recombinase" evidence="3">
    <location>
        <begin position="10"/>
        <end position="203"/>
    </location>
</feature>
<organism evidence="4 5">
    <name type="scientific">Fimbriiglobus ruber</name>
    <dbReference type="NCBI Taxonomy" id="1908690"/>
    <lineage>
        <taxon>Bacteria</taxon>
        <taxon>Pseudomonadati</taxon>
        <taxon>Planctomycetota</taxon>
        <taxon>Planctomycetia</taxon>
        <taxon>Gemmatales</taxon>
        <taxon>Gemmataceae</taxon>
        <taxon>Fimbriiglobus</taxon>
    </lineage>
</organism>
<evidence type="ECO:0000313" key="5">
    <source>
        <dbReference type="Proteomes" id="UP000214646"/>
    </source>
</evidence>
<dbReference type="GO" id="GO:0015074">
    <property type="term" value="P:DNA integration"/>
    <property type="evidence" value="ECO:0007669"/>
    <property type="project" value="InterPro"/>
</dbReference>
<dbReference type="PROSITE" id="PS51898">
    <property type="entry name" value="TYR_RECOMBINASE"/>
    <property type="match status" value="1"/>
</dbReference>
<dbReference type="Gene3D" id="1.10.443.10">
    <property type="entry name" value="Intergrase catalytic core"/>
    <property type="match status" value="1"/>
</dbReference>
<dbReference type="AlphaFoldDB" id="A0A225DC93"/>
<dbReference type="PANTHER" id="PTHR30349">
    <property type="entry name" value="PHAGE INTEGRASE-RELATED"/>
    <property type="match status" value="1"/>
</dbReference>
<dbReference type="InterPro" id="IPR011010">
    <property type="entry name" value="DNA_brk_join_enz"/>
</dbReference>
<dbReference type="GO" id="GO:0007059">
    <property type="term" value="P:chromosome segregation"/>
    <property type="evidence" value="ECO:0007669"/>
    <property type="project" value="UniProtKB-KW"/>
</dbReference>
<dbReference type="InterPro" id="IPR013762">
    <property type="entry name" value="Integrase-like_cat_sf"/>
</dbReference>
<evidence type="ECO:0000259" key="3">
    <source>
        <dbReference type="PROSITE" id="PS51898"/>
    </source>
</evidence>
<comment type="caution">
    <text evidence="4">The sequence shown here is derived from an EMBL/GenBank/DDBJ whole genome shotgun (WGS) entry which is preliminary data.</text>
</comment>
<dbReference type="PANTHER" id="PTHR30349:SF81">
    <property type="entry name" value="TYROSINE RECOMBINASE XERC"/>
    <property type="match status" value="1"/>
</dbReference>
<keyword evidence="5" id="KW-1185">Reference proteome</keyword>
<accession>A0A225DC93</accession>
<evidence type="ECO:0000256" key="2">
    <source>
        <dbReference type="ARBA" id="ARBA00023172"/>
    </source>
</evidence>
<reference evidence="5" key="1">
    <citation type="submission" date="2017-06" db="EMBL/GenBank/DDBJ databases">
        <title>Genome analysis of Fimbriiglobus ruber SP5, the first member of the order Planctomycetales with confirmed chitinolytic capability.</title>
        <authorList>
            <person name="Ravin N.V."/>
            <person name="Rakitin A.L."/>
            <person name="Ivanova A.A."/>
            <person name="Beletsky A.V."/>
            <person name="Kulichevskaya I.S."/>
            <person name="Mardanov A.V."/>
            <person name="Dedysh S.N."/>
        </authorList>
    </citation>
    <scope>NUCLEOTIDE SEQUENCE [LARGE SCALE GENOMIC DNA]</scope>
    <source>
        <strain evidence="5">SP5</strain>
    </source>
</reference>
<keyword evidence="1" id="KW-0159">Chromosome partition</keyword>
<dbReference type="GO" id="GO:0003677">
    <property type="term" value="F:DNA binding"/>
    <property type="evidence" value="ECO:0007669"/>
    <property type="project" value="InterPro"/>
</dbReference>
<name>A0A225DC93_9BACT</name>
<evidence type="ECO:0000313" key="4">
    <source>
        <dbReference type="EMBL" id="OWK34916.1"/>
    </source>
</evidence>
<keyword evidence="2" id="KW-0233">DNA recombination</keyword>
<dbReference type="InterPro" id="IPR050090">
    <property type="entry name" value="Tyrosine_recombinase_XerCD"/>
</dbReference>
<dbReference type="Pfam" id="PF00589">
    <property type="entry name" value="Phage_integrase"/>
    <property type="match status" value="1"/>
</dbReference>